<reference evidence="1 2" key="1">
    <citation type="submission" date="2017-06" db="EMBL/GenBank/DDBJ databases">
        <title>Whole Genome Sequences of Colwellia marinimaniae MTCD1.</title>
        <authorList>
            <person name="Kusumoto H."/>
            <person name="Inoue M."/>
            <person name="Tanikawa K."/>
            <person name="Maeji H."/>
            <person name="Cameron J.H."/>
            <person name="Bartlett D.H."/>
        </authorList>
    </citation>
    <scope>NUCLEOTIDE SEQUENCE [LARGE SCALE GENOMIC DNA]</scope>
    <source>
        <strain evidence="1 2">MTCD1</strain>
    </source>
</reference>
<keyword evidence="2" id="KW-1185">Reference proteome</keyword>
<accession>A0ABQ0N1J0</accession>
<evidence type="ECO:0000313" key="2">
    <source>
        <dbReference type="Proteomes" id="UP000197068"/>
    </source>
</evidence>
<dbReference type="Proteomes" id="UP000197068">
    <property type="component" value="Unassembled WGS sequence"/>
</dbReference>
<evidence type="ECO:0000313" key="1">
    <source>
        <dbReference type="EMBL" id="GAW97961.1"/>
    </source>
</evidence>
<comment type="caution">
    <text evidence="1">The sequence shown here is derived from an EMBL/GenBank/DDBJ whole genome shotgun (WGS) entry which is preliminary data.</text>
</comment>
<protein>
    <submittedName>
        <fullName evidence="1">Uncharacterized protein</fullName>
    </submittedName>
</protein>
<name>A0ABQ0N1J0_9GAMM</name>
<gene>
    <name evidence="1" type="ORF">MTCD1_03616</name>
</gene>
<proteinExistence type="predicted"/>
<organism evidence="1 2">
    <name type="scientific">Colwellia marinimaniae</name>
    <dbReference type="NCBI Taxonomy" id="1513592"/>
    <lineage>
        <taxon>Bacteria</taxon>
        <taxon>Pseudomonadati</taxon>
        <taxon>Pseudomonadota</taxon>
        <taxon>Gammaproteobacteria</taxon>
        <taxon>Alteromonadales</taxon>
        <taxon>Colwelliaceae</taxon>
        <taxon>Colwellia</taxon>
    </lineage>
</organism>
<sequence>MNTTPELDSTEIEKEIQELMNETRAIVAKAKAANEADAIKRK</sequence>
<dbReference type="RefSeq" id="WP_257721030.1">
    <property type="nucleotide sequence ID" value="NZ_BDQM01000063.1"/>
</dbReference>
<dbReference type="EMBL" id="BDQM01000063">
    <property type="protein sequence ID" value="GAW97961.1"/>
    <property type="molecule type" value="Genomic_DNA"/>
</dbReference>